<feature type="region of interest" description="Disordered" evidence="4">
    <location>
        <begin position="708"/>
        <end position="744"/>
    </location>
</feature>
<dbReference type="EMBL" id="JBCLYO010000029">
    <property type="protein sequence ID" value="KAL0076904.1"/>
    <property type="molecule type" value="Genomic_DNA"/>
</dbReference>
<evidence type="ECO:0000256" key="2">
    <source>
        <dbReference type="ARBA" id="ARBA00022737"/>
    </source>
</evidence>
<feature type="compositionally biased region" description="Basic and acidic residues" evidence="4">
    <location>
        <begin position="721"/>
        <end position="744"/>
    </location>
</feature>
<evidence type="ECO:0000256" key="3">
    <source>
        <dbReference type="PROSITE-ProRule" id="PRU00221"/>
    </source>
</evidence>
<gene>
    <name evidence="5" type="ORF">J3Q64DRAFT_1307289</name>
</gene>
<sequence length="793" mass="88923">MEVHRCRFVEYQPAAINALNFTPPTAKQTRLAVGRANGNIEIWDPAQRYRLEKTIPGGKDLSVETLVWAHQSIVVDQDQDDEPEEIEHELEQLLAAPPRLFSSGLNPYIIEWDTTSLTAKKSVDSNGGAVWCLAVNSTGTRLAAGCEDGCIRLFNISDGSLEYMRSFESQKGRILSVAWSPEDDFIVSGGSDSSIRIWNVVTGRAAQRMTVNKVKNDHTLVWTVAVLKDKTVVSGDSLGNLMFWDAERGTLKQSHKAHGADILSVVTSRSGDQVFSAGVDRKLNCFRKVQQQRNNKNTSTAGNWVNIGSRRYHWHDIRALALDDRPSVNSIVSGGVDVELVACPAAEFPQLIQNRLPPFPHKYLIALSRSQKLIMSTFFNSVSLWQLGKGKKRSKKQNTRAFGFVSIKPSKFKLNLTIISFKKILAGPLDSTTKYHNDLPQMLEPHQLVLDLQLKPDCNITSSALSENAEWISVADIENVRLFHVTKSDTTPGQLNVKKDRAFESALNEYLQKHNASSGAHHVLFTPGSDKLIVVTAESRILIIDLLGWKEGSFEILREFGHHRGLDNEGRSTDKSKVATVISLAVSADGQWLSTADDDNRIHVFNLDSLKHHIKLPKSSIPHTALSFNDFRPNELCVALASNEFYIYNVETKRLTDWSKAHTDQSGSKLVEQRDRIRGMTYNPECPDKMILYGSTYLAQVKLSDTATSTTEKSAKHQKRKFNEDTLKEADEQNKDNTEAKKKGSMDVHIAHKYQQILYCGFLDHNSMVMIERPKFSVLEKLPPSYYKAQFGT</sequence>
<keyword evidence="6" id="KW-1185">Reference proteome</keyword>
<evidence type="ECO:0000256" key="1">
    <source>
        <dbReference type="ARBA" id="ARBA00022574"/>
    </source>
</evidence>
<dbReference type="PROSITE" id="PS50082">
    <property type="entry name" value="WD_REPEATS_2"/>
    <property type="match status" value="1"/>
</dbReference>
<dbReference type="SMART" id="SM00320">
    <property type="entry name" value="WD40"/>
    <property type="match status" value="6"/>
</dbReference>
<dbReference type="PROSITE" id="PS00678">
    <property type="entry name" value="WD_REPEATS_1"/>
    <property type="match status" value="1"/>
</dbReference>
<dbReference type="Pfam" id="PF00400">
    <property type="entry name" value="WD40"/>
    <property type="match status" value="3"/>
</dbReference>
<dbReference type="InterPro" id="IPR036322">
    <property type="entry name" value="WD40_repeat_dom_sf"/>
</dbReference>
<keyword evidence="2" id="KW-0677">Repeat</keyword>
<proteinExistence type="predicted"/>
<dbReference type="Proteomes" id="UP001448207">
    <property type="component" value="Unassembled WGS sequence"/>
</dbReference>
<reference evidence="5 6" key="1">
    <citation type="submission" date="2024-04" db="EMBL/GenBank/DDBJ databases">
        <title>Symmetric and asymmetric DNA N6-adenine methylation regulates different biological responses in Mucorales.</title>
        <authorList>
            <consortium name="Lawrence Berkeley National Laboratory"/>
            <person name="Lax C."/>
            <person name="Mondo S.J."/>
            <person name="Osorio-Concepcion M."/>
            <person name="Muszewska A."/>
            <person name="Corrochano-Luque M."/>
            <person name="Gutierrez G."/>
            <person name="Riley R."/>
            <person name="Lipzen A."/>
            <person name="Guo J."/>
            <person name="Hundley H."/>
            <person name="Amirebrahimi M."/>
            <person name="Ng V."/>
            <person name="Lorenzo-Gutierrez D."/>
            <person name="Binder U."/>
            <person name="Yang J."/>
            <person name="Song Y."/>
            <person name="Canovas D."/>
            <person name="Navarro E."/>
            <person name="Freitag M."/>
            <person name="Gabaldon T."/>
            <person name="Grigoriev I.V."/>
            <person name="Corrochano L.M."/>
            <person name="Nicolas F.E."/>
            <person name="Garre V."/>
        </authorList>
    </citation>
    <scope>NUCLEOTIDE SEQUENCE [LARGE SCALE GENOMIC DNA]</scope>
    <source>
        <strain evidence="5 6">L51</strain>
    </source>
</reference>
<dbReference type="SUPFAM" id="SSF101898">
    <property type="entry name" value="NHL repeat"/>
    <property type="match status" value="1"/>
</dbReference>
<evidence type="ECO:0000313" key="5">
    <source>
        <dbReference type="EMBL" id="KAL0076904.1"/>
    </source>
</evidence>
<organism evidence="5 6">
    <name type="scientific">Phycomyces blakesleeanus</name>
    <dbReference type="NCBI Taxonomy" id="4837"/>
    <lineage>
        <taxon>Eukaryota</taxon>
        <taxon>Fungi</taxon>
        <taxon>Fungi incertae sedis</taxon>
        <taxon>Mucoromycota</taxon>
        <taxon>Mucoromycotina</taxon>
        <taxon>Mucoromycetes</taxon>
        <taxon>Mucorales</taxon>
        <taxon>Phycomycetaceae</taxon>
        <taxon>Phycomyces</taxon>
    </lineage>
</organism>
<dbReference type="InterPro" id="IPR001680">
    <property type="entry name" value="WD40_rpt"/>
</dbReference>
<dbReference type="InterPro" id="IPR046351">
    <property type="entry name" value="UTP4"/>
</dbReference>
<dbReference type="PANTHER" id="PTHR44163:SF1">
    <property type="entry name" value="U3 SMALL NUCLEOLAR RNA-ASSOCIATED PROTEIN 4 HOMOLOG"/>
    <property type="match status" value="1"/>
</dbReference>
<dbReference type="Gene3D" id="2.130.10.10">
    <property type="entry name" value="YVTN repeat-like/Quinoprotein amine dehydrogenase"/>
    <property type="match status" value="3"/>
</dbReference>
<evidence type="ECO:0000256" key="4">
    <source>
        <dbReference type="SAM" id="MobiDB-lite"/>
    </source>
</evidence>
<keyword evidence="1 3" id="KW-0853">WD repeat</keyword>
<evidence type="ECO:0000313" key="6">
    <source>
        <dbReference type="Proteomes" id="UP001448207"/>
    </source>
</evidence>
<dbReference type="PANTHER" id="PTHR44163">
    <property type="entry name" value="U3 SMALL NUCLEOLAR RNA-ASSOCIATED PROTEIN 4 HOMOLOG"/>
    <property type="match status" value="1"/>
</dbReference>
<accession>A0ABR3AM53</accession>
<feature type="repeat" description="WD" evidence="3">
    <location>
        <begin position="167"/>
        <end position="208"/>
    </location>
</feature>
<dbReference type="SUPFAM" id="SSF50978">
    <property type="entry name" value="WD40 repeat-like"/>
    <property type="match status" value="1"/>
</dbReference>
<dbReference type="InterPro" id="IPR015943">
    <property type="entry name" value="WD40/YVTN_repeat-like_dom_sf"/>
</dbReference>
<protein>
    <submittedName>
        <fullName evidence="5">WD40-repeat-containing domain protein</fullName>
    </submittedName>
</protein>
<comment type="caution">
    <text evidence="5">The sequence shown here is derived from an EMBL/GenBank/DDBJ whole genome shotgun (WGS) entry which is preliminary data.</text>
</comment>
<dbReference type="InterPro" id="IPR019775">
    <property type="entry name" value="WD40_repeat_CS"/>
</dbReference>
<dbReference type="PROSITE" id="PS50294">
    <property type="entry name" value="WD_REPEATS_REGION"/>
    <property type="match status" value="1"/>
</dbReference>
<name>A0ABR3AM53_PHYBL</name>